<dbReference type="Gene3D" id="3.40.50.1820">
    <property type="entry name" value="alpha/beta hydrolase"/>
    <property type="match status" value="1"/>
</dbReference>
<evidence type="ECO:0000259" key="2">
    <source>
        <dbReference type="Pfam" id="PF12697"/>
    </source>
</evidence>
<name>A0ABQ7FKU2_9ACTN</name>
<proteinExistence type="predicted"/>
<dbReference type="InterPro" id="IPR050266">
    <property type="entry name" value="AB_hydrolase_sf"/>
</dbReference>
<dbReference type="EMBL" id="WHPN01000254">
    <property type="protein sequence ID" value="KAF4409010.1"/>
    <property type="molecule type" value="Genomic_DNA"/>
</dbReference>
<dbReference type="PANTHER" id="PTHR43798:SF31">
    <property type="entry name" value="AB HYDROLASE SUPERFAMILY PROTEIN YCLE"/>
    <property type="match status" value="1"/>
</dbReference>
<dbReference type="SUPFAM" id="SSF53474">
    <property type="entry name" value="alpha/beta-Hydrolases"/>
    <property type="match status" value="1"/>
</dbReference>
<reference evidence="3 4" key="1">
    <citation type="submission" date="2019-10" db="EMBL/GenBank/DDBJ databases">
        <title>Streptomyces tenebrisbrunneis sp.nov., an endogenous actinomycete isolated from of Lycium ruthenicum.</title>
        <authorList>
            <person name="Ma L."/>
        </authorList>
    </citation>
    <scope>NUCLEOTIDE SEQUENCE [LARGE SCALE GENOMIC DNA]</scope>
    <source>
        <strain evidence="3 4">TRM 66187</strain>
    </source>
</reference>
<dbReference type="RefSeq" id="WP_156205784.1">
    <property type="nucleotide sequence ID" value="NZ_WHPN01000254.1"/>
</dbReference>
<dbReference type="GO" id="GO:0016787">
    <property type="term" value="F:hydrolase activity"/>
    <property type="evidence" value="ECO:0007669"/>
    <property type="project" value="UniProtKB-KW"/>
</dbReference>
<dbReference type="InterPro" id="IPR029058">
    <property type="entry name" value="AB_hydrolase_fold"/>
</dbReference>
<evidence type="ECO:0000256" key="1">
    <source>
        <dbReference type="ARBA" id="ARBA00022801"/>
    </source>
</evidence>
<keyword evidence="1 3" id="KW-0378">Hydrolase</keyword>
<feature type="domain" description="AB hydrolase-1" evidence="2">
    <location>
        <begin position="24"/>
        <end position="253"/>
    </location>
</feature>
<gene>
    <name evidence="3" type="ORF">GCU69_11005</name>
</gene>
<dbReference type="PRINTS" id="PR00111">
    <property type="entry name" value="ABHYDROLASE"/>
</dbReference>
<dbReference type="InterPro" id="IPR000073">
    <property type="entry name" value="AB_hydrolase_1"/>
</dbReference>
<dbReference type="Pfam" id="PF12697">
    <property type="entry name" value="Abhydrolase_6"/>
    <property type="match status" value="1"/>
</dbReference>
<accession>A0ABQ7FKU2</accession>
<dbReference type="Proteomes" id="UP000621266">
    <property type="component" value="Unassembled WGS sequence"/>
</dbReference>
<evidence type="ECO:0000313" key="4">
    <source>
        <dbReference type="Proteomes" id="UP000621266"/>
    </source>
</evidence>
<comment type="caution">
    <text evidence="3">The sequence shown here is derived from an EMBL/GenBank/DDBJ whole genome shotgun (WGS) entry which is preliminary data.</text>
</comment>
<sequence length="269" mass="27795">MTTRTVNPAPAVHVREAGDQGPLLLCLHGIGSSSESFAAQLDGLSPVARVAAWDAPGYGRSPDPEHPLDLDGFADAAAALIRERGGPAHVVGASWGGVIAVRLATRHPGLVASLVLADSTRGSGTSAEKAAAMRARTGQLAEDGPRVFAGKRAPRLLSPLAPAELVRRATGIMAGAVRLPGYGCAAESMAATDLTRELGRITVPALVLCGEHDVITGVEESQIIAGAMPEGVFVIMSGAGHLAHQEQPAAFNDWVRAHLRIAARVPWSD</sequence>
<organism evidence="3 4">
    <name type="scientific">Streptomyces lycii</name>
    <dbReference type="NCBI Taxonomy" id="2654337"/>
    <lineage>
        <taxon>Bacteria</taxon>
        <taxon>Bacillati</taxon>
        <taxon>Actinomycetota</taxon>
        <taxon>Actinomycetes</taxon>
        <taxon>Kitasatosporales</taxon>
        <taxon>Streptomycetaceae</taxon>
        <taxon>Streptomyces</taxon>
    </lineage>
</organism>
<evidence type="ECO:0000313" key="3">
    <source>
        <dbReference type="EMBL" id="KAF4409010.1"/>
    </source>
</evidence>
<dbReference type="PANTHER" id="PTHR43798">
    <property type="entry name" value="MONOACYLGLYCEROL LIPASE"/>
    <property type="match status" value="1"/>
</dbReference>
<keyword evidence="4" id="KW-1185">Reference proteome</keyword>
<protein>
    <submittedName>
        <fullName evidence="3">Alpha/beta fold hydrolase</fullName>
    </submittedName>
</protein>